<dbReference type="HAMAP" id="MF_01151">
    <property type="entry name" value="GrpE"/>
    <property type="match status" value="1"/>
</dbReference>
<dbReference type="NCBIfam" id="NF010738">
    <property type="entry name" value="PRK14140.1"/>
    <property type="match status" value="1"/>
</dbReference>
<dbReference type="SUPFAM" id="SSF51064">
    <property type="entry name" value="Head domain of nucleotide exchange factor GrpE"/>
    <property type="match status" value="1"/>
</dbReference>
<evidence type="ECO:0000256" key="11">
    <source>
        <dbReference type="RuleBase" id="RU000639"/>
    </source>
</evidence>
<dbReference type="InterPro" id="IPR013805">
    <property type="entry name" value="GrpE_CC"/>
</dbReference>
<comment type="similarity">
    <text evidence="2 10 12">Belongs to the GrpE family.</text>
</comment>
<keyword evidence="4 10" id="KW-0963">Cytoplasm</keyword>
<dbReference type="Pfam" id="PF01025">
    <property type="entry name" value="GrpE"/>
    <property type="match status" value="1"/>
</dbReference>
<dbReference type="GO" id="GO:0042803">
    <property type="term" value="F:protein homodimerization activity"/>
    <property type="evidence" value="ECO:0007669"/>
    <property type="project" value="InterPro"/>
</dbReference>
<evidence type="ECO:0000256" key="4">
    <source>
        <dbReference type="ARBA" id="ARBA00022490"/>
    </source>
</evidence>
<dbReference type="Gene3D" id="3.90.20.20">
    <property type="match status" value="1"/>
</dbReference>
<dbReference type="CDD" id="cd00446">
    <property type="entry name" value="GrpE"/>
    <property type="match status" value="1"/>
</dbReference>
<dbReference type="InterPro" id="IPR000740">
    <property type="entry name" value="GrpE"/>
</dbReference>
<dbReference type="PROSITE" id="PS01071">
    <property type="entry name" value="GRPE"/>
    <property type="match status" value="1"/>
</dbReference>
<dbReference type="FunFam" id="2.30.22.10:FF:000001">
    <property type="entry name" value="Protein GrpE"/>
    <property type="match status" value="1"/>
</dbReference>
<dbReference type="InterPro" id="IPR009012">
    <property type="entry name" value="GrpE_head"/>
</dbReference>
<dbReference type="GO" id="GO:0005737">
    <property type="term" value="C:cytoplasm"/>
    <property type="evidence" value="ECO:0007669"/>
    <property type="project" value="UniProtKB-SubCell"/>
</dbReference>
<evidence type="ECO:0000256" key="13">
    <source>
        <dbReference type="SAM" id="MobiDB-lite"/>
    </source>
</evidence>
<organism evidence="14 15">
    <name type="scientific">Candidatus Anaerotruncus excrementipullorum</name>
    <dbReference type="NCBI Taxonomy" id="2838465"/>
    <lineage>
        <taxon>Bacteria</taxon>
        <taxon>Bacillati</taxon>
        <taxon>Bacillota</taxon>
        <taxon>Clostridia</taxon>
        <taxon>Eubacteriales</taxon>
        <taxon>Oscillospiraceae</taxon>
        <taxon>Anaerotruncus</taxon>
    </lineage>
</organism>
<gene>
    <name evidence="10 14" type="primary">grpE</name>
    <name evidence="14" type="ORF">H9736_02105</name>
</gene>
<comment type="function">
    <text evidence="7 10 11">Participates actively in the response to hyperosmotic and heat shock by preventing the aggregation of stress-denatured proteins, in association with DnaK and GrpE. It is the nucleotide exchange factor for DnaK and may function as a thermosensor. Unfolded proteins bind initially to DnaJ; upon interaction with the DnaJ-bound protein, DnaK hydrolyzes its bound ATP, resulting in the formation of a stable complex. GrpE releases ADP from DnaK; ATP binding to DnaK triggers the release of the substrate protein, thus completing the reaction cycle. Several rounds of ATP-dependent interactions between DnaJ, DnaK and GrpE are required for fully efficient folding.</text>
</comment>
<evidence type="ECO:0000256" key="7">
    <source>
        <dbReference type="ARBA" id="ARBA00053401"/>
    </source>
</evidence>
<dbReference type="Gene3D" id="2.30.22.10">
    <property type="entry name" value="Head domain of nucleotide exchange factor GrpE"/>
    <property type="match status" value="1"/>
</dbReference>
<evidence type="ECO:0000313" key="14">
    <source>
        <dbReference type="EMBL" id="HIX65021.1"/>
    </source>
</evidence>
<keyword evidence="5 10" id="KW-0346">Stress response</keyword>
<comment type="subcellular location">
    <subcellularLocation>
        <location evidence="1 10">Cytoplasm</location>
    </subcellularLocation>
</comment>
<dbReference type="Proteomes" id="UP000886800">
    <property type="component" value="Unassembled WGS sequence"/>
</dbReference>
<evidence type="ECO:0000256" key="6">
    <source>
        <dbReference type="ARBA" id="ARBA00023186"/>
    </source>
</evidence>
<evidence type="ECO:0000313" key="15">
    <source>
        <dbReference type="Proteomes" id="UP000886800"/>
    </source>
</evidence>
<name>A0A9D2B6P4_9FIRM</name>
<comment type="subunit">
    <text evidence="3 10">Homodimer.</text>
</comment>
<dbReference type="PANTHER" id="PTHR21237:SF23">
    <property type="entry name" value="GRPE PROTEIN HOMOLOG, MITOCHONDRIAL"/>
    <property type="match status" value="1"/>
</dbReference>
<reference evidence="14" key="1">
    <citation type="journal article" date="2021" name="PeerJ">
        <title>Extensive microbial diversity within the chicken gut microbiome revealed by metagenomics and culture.</title>
        <authorList>
            <person name="Gilroy R."/>
            <person name="Ravi A."/>
            <person name="Getino M."/>
            <person name="Pursley I."/>
            <person name="Horton D.L."/>
            <person name="Alikhan N.F."/>
            <person name="Baker D."/>
            <person name="Gharbi K."/>
            <person name="Hall N."/>
            <person name="Watson M."/>
            <person name="Adriaenssens E.M."/>
            <person name="Foster-Nyarko E."/>
            <person name="Jarju S."/>
            <person name="Secka A."/>
            <person name="Antonio M."/>
            <person name="Oren A."/>
            <person name="Chaudhuri R.R."/>
            <person name="La Ragione R."/>
            <person name="Hildebrand F."/>
            <person name="Pallen M.J."/>
        </authorList>
    </citation>
    <scope>NUCLEOTIDE SEQUENCE</scope>
    <source>
        <strain evidence="14">CHK188-5543</strain>
    </source>
</reference>
<dbReference type="GO" id="GO:0051087">
    <property type="term" value="F:protein-folding chaperone binding"/>
    <property type="evidence" value="ECO:0007669"/>
    <property type="project" value="InterPro"/>
</dbReference>
<dbReference type="PANTHER" id="PTHR21237">
    <property type="entry name" value="GRPE PROTEIN"/>
    <property type="match status" value="1"/>
</dbReference>
<keyword evidence="6 10" id="KW-0143">Chaperone</keyword>
<dbReference type="GO" id="GO:0000774">
    <property type="term" value="F:adenyl-nucleotide exchange factor activity"/>
    <property type="evidence" value="ECO:0007669"/>
    <property type="project" value="InterPro"/>
</dbReference>
<evidence type="ECO:0000256" key="1">
    <source>
        <dbReference type="ARBA" id="ARBA00004496"/>
    </source>
</evidence>
<evidence type="ECO:0000256" key="5">
    <source>
        <dbReference type="ARBA" id="ARBA00023016"/>
    </source>
</evidence>
<evidence type="ECO:0000256" key="8">
    <source>
        <dbReference type="ARBA" id="ARBA00072274"/>
    </source>
</evidence>
<accession>A0A9D2B6P4</accession>
<feature type="compositionally biased region" description="Low complexity" evidence="13">
    <location>
        <begin position="15"/>
        <end position="39"/>
    </location>
</feature>
<dbReference type="SUPFAM" id="SSF58014">
    <property type="entry name" value="Coiled-coil domain of nucleotide exchange factor GrpE"/>
    <property type="match status" value="1"/>
</dbReference>
<evidence type="ECO:0000256" key="2">
    <source>
        <dbReference type="ARBA" id="ARBA00009054"/>
    </source>
</evidence>
<feature type="region of interest" description="Disordered" evidence="13">
    <location>
        <begin position="1"/>
        <end position="45"/>
    </location>
</feature>
<dbReference type="GO" id="GO:0006457">
    <property type="term" value="P:protein folding"/>
    <property type="evidence" value="ECO:0007669"/>
    <property type="project" value="InterPro"/>
</dbReference>
<comment type="caution">
    <text evidence="14">The sequence shown here is derived from an EMBL/GenBank/DDBJ whole genome shotgun (WGS) entry which is preliminary data.</text>
</comment>
<evidence type="ECO:0000256" key="3">
    <source>
        <dbReference type="ARBA" id="ARBA00011738"/>
    </source>
</evidence>
<dbReference type="PRINTS" id="PR00773">
    <property type="entry name" value="GRPEPROTEIN"/>
</dbReference>
<sequence>MSEKEKSAQEEPQDAPEQPESQAAGQPPQQEQLEPQAPEKTQEQLLQEQVDSLNDQLLRTMAEYDNFRKRSQREKESIYPQATASAVSQFLPVLDAFERAMEAPCTDGEFKKGVEMILHNFRECLGKLGVEAYGQPGDPFDPQLHNAVAHVEDDSVGAGEIVEVFQRGYRLGERVIRHAMVKVAN</sequence>
<proteinExistence type="inferred from homology"/>
<dbReference type="EMBL" id="DXES01000041">
    <property type="protein sequence ID" value="HIX65021.1"/>
    <property type="molecule type" value="Genomic_DNA"/>
</dbReference>
<evidence type="ECO:0000256" key="12">
    <source>
        <dbReference type="RuleBase" id="RU004478"/>
    </source>
</evidence>
<evidence type="ECO:0000256" key="10">
    <source>
        <dbReference type="HAMAP-Rule" id="MF_01151"/>
    </source>
</evidence>
<protein>
    <recommendedName>
        <fullName evidence="8 10">Protein GrpE</fullName>
    </recommendedName>
    <alternativeName>
        <fullName evidence="9 10">HSP-70 cofactor</fullName>
    </alternativeName>
</protein>
<evidence type="ECO:0000256" key="9">
    <source>
        <dbReference type="ARBA" id="ARBA00076414"/>
    </source>
</evidence>
<reference evidence="14" key="2">
    <citation type="submission" date="2021-04" db="EMBL/GenBank/DDBJ databases">
        <authorList>
            <person name="Gilroy R."/>
        </authorList>
    </citation>
    <scope>NUCLEOTIDE SEQUENCE</scope>
    <source>
        <strain evidence="14">CHK188-5543</strain>
    </source>
</reference>
<dbReference type="AlphaFoldDB" id="A0A9D2B6P4"/>
<dbReference type="GO" id="GO:0051082">
    <property type="term" value="F:unfolded protein binding"/>
    <property type="evidence" value="ECO:0007669"/>
    <property type="project" value="TreeGrafter"/>
</dbReference>